<evidence type="ECO:0000256" key="11">
    <source>
        <dbReference type="ARBA" id="ARBA00022839"/>
    </source>
</evidence>
<evidence type="ECO:0000256" key="9">
    <source>
        <dbReference type="ARBA" id="ARBA00022763"/>
    </source>
</evidence>
<dbReference type="Gene3D" id="3.30.420.10">
    <property type="entry name" value="Ribonuclease H-like superfamily/Ribonuclease H"/>
    <property type="match status" value="1"/>
</dbReference>
<keyword evidence="22" id="KW-1185">Reference proteome</keyword>
<evidence type="ECO:0000256" key="16">
    <source>
        <dbReference type="NCBIfam" id="TIGR00593"/>
    </source>
</evidence>
<dbReference type="RefSeq" id="WP_106228074.1">
    <property type="nucleotide sequence ID" value="NZ_PVTV01000015.1"/>
</dbReference>
<keyword evidence="9 17" id="KW-0227">DNA damage</keyword>
<dbReference type="AlphaFoldDB" id="A0A2T0XDS0"/>
<dbReference type="CDD" id="cd06139">
    <property type="entry name" value="DNA_polA_I_Ecoli_like_exo"/>
    <property type="match status" value="1"/>
</dbReference>
<dbReference type="FunFam" id="1.10.150.20:FF:000002">
    <property type="entry name" value="DNA polymerase I"/>
    <property type="match status" value="1"/>
</dbReference>
<evidence type="ECO:0000256" key="12">
    <source>
        <dbReference type="ARBA" id="ARBA00022932"/>
    </source>
</evidence>
<dbReference type="PRINTS" id="PR00868">
    <property type="entry name" value="DNAPOLI"/>
</dbReference>
<dbReference type="NCBIfam" id="TIGR00593">
    <property type="entry name" value="pola"/>
    <property type="match status" value="1"/>
</dbReference>
<dbReference type="SMART" id="SM00474">
    <property type="entry name" value="35EXOc"/>
    <property type="match status" value="1"/>
</dbReference>
<name>A0A2T0XDS0_9BURK</name>
<keyword evidence="6 17" id="KW-0548">Nucleotidyltransferase</keyword>
<dbReference type="PANTHER" id="PTHR10133:SF27">
    <property type="entry name" value="DNA POLYMERASE NU"/>
    <property type="match status" value="1"/>
</dbReference>
<dbReference type="SUPFAM" id="SSF56672">
    <property type="entry name" value="DNA/RNA polymerases"/>
    <property type="match status" value="1"/>
</dbReference>
<dbReference type="SUPFAM" id="SSF47807">
    <property type="entry name" value="5' to 3' exonuclease, C-terminal subdomain"/>
    <property type="match status" value="1"/>
</dbReference>
<evidence type="ECO:0000256" key="3">
    <source>
        <dbReference type="ARBA" id="ARBA00012417"/>
    </source>
</evidence>
<dbReference type="InterPro" id="IPR020046">
    <property type="entry name" value="5-3_exonucl_a-hlix_arch_N"/>
</dbReference>
<comment type="caution">
    <text evidence="21">The sequence shown here is derived from an EMBL/GenBank/DDBJ whole genome shotgun (WGS) entry which is preliminary data.</text>
</comment>
<dbReference type="Gene3D" id="3.30.70.370">
    <property type="match status" value="1"/>
</dbReference>
<dbReference type="PROSITE" id="PS00447">
    <property type="entry name" value="DNA_POLYMERASE_A"/>
    <property type="match status" value="1"/>
</dbReference>
<dbReference type="InterPro" id="IPR036279">
    <property type="entry name" value="5-3_exonuclease_C_sf"/>
</dbReference>
<keyword evidence="8" id="KW-0540">Nuclease</keyword>
<feature type="domain" description="3'-5' exonuclease" evidence="18">
    <location>
        <begin position="312"/>
        <end position="498"/>
    </location>
</feature>
<dbReference type="Pfam" id="PF02739">
    <property type="entry name" value="5_3_exonuc_N"/>
    <property type="match status" value="1"/>
</dbReference>
<dbReference type="GO" id="GO:0008408">
    <property type="term" value="F:3'-5' exonuclease activity"/>
    <property type="evidence" value="ECO:0007669"/>
    <property type="project" value="UniProtKB-UniRule"/>
</dbReference>
<evidence type="ECO:0000256" key="14">
    <source>
        <dbReference type="ARBA" id="ARBA00023204"/>
    </source>
</evidence>
<dbReference type="Gene3D" id="3.40.50.1010">
    <property type="entry name" value="5'-nuclease"/>
    <property type="match status" value="1"/>
</dbReference>
<organism evidence="21 22">
    <name type="scientific">Jezberella montanilacus</name>
    <dbReference type="NCBI Taxonomy" id="323426"/>
    <lineage>
        <taxon>Bacteria</taxon>
        <taxon>Pseudomonadati</taxon>
        <taxon>Pseudomonadota</taxon>
        <taxon>Betaproteobacteria</taxon>
        <taxon>Burkholderiales</taxon>
        <taxon>Alcaligenaceae</taxon>
        <taxon>Jezberella</taxon>
    </lineage>
</organism>
<dbReference type="Pfam" id="PF01612">
    <property type="entry name" value="DNA_pol_A_exo1"/>
    <property type="match status" value="1"/>
</dbReference>
<comment type="subunit">
    <text evidence="2">Single-chain monomer with multiple functions.</text>
</comment>
<dbReference type="CDD" id="cd09859">
    <property type="entry name" value="PIN_53EXO"/>
    <property type="match status" value="1"/>
</dbReference>
<dbReference type="NCBIfam" id="NF004397">
    <property type="entry name" value="PRK05755.1"/>
    <property type="match status" value="1"/>
</dbReference>
<keyword evidence="5 17" id="KW-0808">Transferase</keyword>
<protein>
    <recommendedName>
        <fullName evidence="4 16">DNA polymerase I</fullName>
        <ecNumber evidence="3 16">2.7.7.7</ecNumber>
    </recommendedName>
</protein>
<dbReference type="GO" id="GO:0008409">
    <property type="term" value="F:5'-3' exonuclease activity"/>
    <property type="evidence" value="ECO:0007669"/>
    <property type="project" value="UniProtKB-UniRule"/>
</dbReference>
<keyword evidence="14 17" id="KW-0234">DNA repair</keyword>
<evidence type="ECO:0000256" key="4">
    <source>
        <dbReference type="ARBA" id="ARBA00020311"/>
    </source>
</evidence>
<evidence type="ECO:0000256" key="15">
    <source>
        <dbReference type="ARBA" id="ARBA00049244"/>
    </source>
</evidence>
<evidence type="ECO:0000259" key="19">
    <source>
        <dbReference type="SMART" id="SM00475"/>
    </source>
</evidence>
<keyword evidence="10 17" id="KW-0378">Hydrolase</keyword>
<dbReference type="SUPFAM" id="SSF88723">
    <property type="entry name" value="PIN domain-like"/>
    <property type="match status" value="1"/>
</dbReference>
<dbReference type="Gene3D" id="1.20.1060.10">
    <property type="entry name" value="Taq DNA Polymerase, Chain T, domain 4"/>
    <property type="match status" value="1"/>
</dbReference>
<dbReference type="FunFam" id="3.40.50.1010:FF:000001">
    <property type="entry name" value="DNA polymerase I"/>
    <property type="match status" value="1"/>
</dbReference>
<evidence type="ECO:0000256" key="10">
    <source>
        <dbReference type="ARBA" id="ARBA00022801"/>
    </source>
</evidence>
<dbReference type="InterPro" id="IPR019760">
    <property type="entry name" value="DNA-dir_DNA_pol_A_CS"/>
</dbReference>
<keyword evidence="12 17" id="KW-0239">DNA-directed DNA polymerase</keyword>
<dbReference type="SUPFAM" id="SSF53098">
    <property type="entry name" value="Ribonuclease H-like"/>
    <property type="match status" value="1"/>
</dbReference>
<dbReference type="SMART" id="SM00482">
    <property type="entry name" value="POLAc"/>
    <property type="match status" value="1"/>
</dbReference>
<dbReference type="GO" id="GO:0006302">
    <property type="term" value="P:double-strand break repair"/>
    <property type="evidence" value="ECO:0007669"/>
    <property type="project" value="TreeGrafter"/>
</dbReference>
<dbReference type="InterPro" id="IPR029060">
    <property type="entry name" value="PIN-like_dom_sf"/>
</dbReference>
<evidence type="ECO:0000256" key="1">
    <source>
        <dbReference type="ARBA" id="ARBA00007705"/>
    </source>
</evidence>
<dbReference type="EMBL" id="PVTV01000015">
    <property type="protein sequence ID" value="PRY97089.1"/>
    <property type="molecule type" value="Genomic_DNA"/>
</dbReference>
<evidence type="ECO:0000256" key="2">
    <source>
        <dbReference type="ARBA" id="ARBA00011541"/>
    </source>
</evidence>
<dbReference type="InterPro" id="IPR043502">
    <property type="entry name" value="DNA/RNA_pol_sf"/>
</dbReference>
<comment type="function">
    <text evidence="17">In addition to polymerase activity, this DNA polymerase exhibits 3'-5' and 5'-3' exonuclease activity.</text>
</comment>
<evidence type="ECO:0000256" key="8">
    <source>
        <dbReference type="ARBA" id="ARBA00022722"/>
    </source>
</evidence>
<dbReference type="GO" id="GO:0003677">
    <property type="term" value="F:DNA binding"/>
    <property type="evidence" value="ECO:0007669"/>
    <property type="project" value="UniProtKB-UniRule"/>
</dbReference>
<dbReference type="Pfam" id="PF01367">
    <property type="entry name" value="5_3_exonuc"/>
    <property type="match status" value="1"/>
</dbReference>
<keyword evidence="13 17" id="KW-0238">DNA-binding</keyword>
<evidence type="ECO:0000256" key="17">
    <source>
        <dbReference type="RuleBase" id="RU004460"/>
    </source>
</evidence>
<evidence type="ECO:0000256" key="6">
    <source>
        <dbReference type="ARBA" id="ARBA00022695"/>
    </source>
</evidence>
<dbReference type="SMART" id="SM00279">
    <property type="entry name" value="HhH2"/>
    <property type="match status" value="1"/>
</dbReference>
<gene>
    <name evidence="17" type="primary">polA</name>
    <name evidence="21" type="ORF">BCM14_2228</name>
</gene>
<dbReference type="SMART" id="SM00475">
    <property type="entry name" value="53EXOc"/>
    <property type="match status" value="1"/>
</dbReference>
<evidence type="ECO:0000259" key="20">
    <source>
        <dbReference type="SMART" id="SM00482"/>
    </source>
</evidence>
<evidence type="ECO:0000256" key="5">
    <source>
        <dbReference type="ARBA" id="ARBA00022679"/>
    </source>
</evidence>
<dbReference type="InterPro" id="IPR002421">
    <property type="entry name" value="5-3_exonuclease"/>
</dbReference>
<evidence type="ECO:0000256" key="7">
    <source>
        <dbReference type="ARBA" id="ARBA00022705"/>
    </source>
</evidence>
<dbReference type="Proteomes" id="UP000238308">
    <property type="component" value="Unassembled WGS sequence"/>
</dbReference>
<dbReference type="GO" id="GO:0006261">
    <property type="term" value="P:DNA-templated DNA replication"/>
    <property type="evidence" value="ECO:0007669"/>
    <property type="project" value="UniProtKB-UniRule"/>
</dbReference>
<dbReference type="FunFam" id="1.20.1060.10:FF:000001">
    <property type="entry name" value="DNA polymerase I"/>
    <property type="match status" value="1"/>
</dbReference>
<dbReference type="CDD" id="cd08637">
    <property type="entry name" value="DNA_pol_A_pol_I_C"/>
    <property type="match status" value="1"/>
</dbReference>
<dbReference type="GO" id="GO:0003887">
    <property type="term" value="F:DNA-directed DNA polymerase activity"/>
    <property type="evidence" value="ECO:0007669"/>
    <property type="project" value="UniProtKB-UniRule"/>
</dbReference>
<dbReference type="InterPro" id="IPR012337">
    <property type="entry name" value="RNaseH-like_sf"/>
</dbReference>
<sequence length="906" mass="100365">MKKTLLLVDGSSYLYRAFHAMPDLRNAKGEPTGAIYGVVNMMRKLIEEYQANYAVCVFDAKGKTFRDEIYPDYKAHRPSMPEDLALQIEPIHRAVRAMGWTVLSVPGVEADDIIGTLACWATQQDVHSVISTGDKDLAQLVNSHVTLVNTMSNEKLDPQGVLAKFGVPPNRIVDYLMLVGDTVDNVPGVQKVGPKTAVKWLQEFDSIEALVEQADSIKGVAGQNLRDAAANFALTRELITIKTDCDIQNEVKNIAELTPKPYDQAVLLEIYERYGFRTWLRELTGEPQRTPALDVRQAIETERPAAPAIQSYETITDWDSFDRWLALIRQSDCVAIDTETTALDPMTARLVGISLSVAPGQACYIPLAHSGQDAGVQLSRENVLEKMKPWLEDKTPTKLLHHAKYDAHVFTNEGIVLQGIAHDTMLQAYVLESHKTVGLADLAQRWLGVKGLSFEDLCGKGAHQIGFDEVDIERASQYACEDVDYTLRLHQLLQPKLRENAGLLAIYELEIKVSNVLFKIECTGVKIDSTELGRQSHVLGQEMLSLEKKAYELAGQPFNLNSPKQLGEILFVKMQLPIVRKTPQGVPSTDEEVLTKLAQDYPLPQVLLEYRGIAKLKSTYTDKLPKMVNAKTGRVHTHYAQAAVITGRLASSEPNLQNIPVRSEAGRRVRQAFVATEGMIVSADYSQIELRVMAHVSNDANLQRAFAAGEDIHKATASEVFGVSLQDVSAEQRRAAKAINFGLIYGMGAFGLASNLGITRDAAQAYIDRYFARYPGVAQYMADTRSQAHAQGFVETVFGRRLWLVDIKAAGARRAGAERAAINAPMQGTSADLIKMAMIAVQDWLEVKELRTKIIMQVHDELVLDTPLDELELVKTELPKLMCDVATLRVPLVAEVGVGQNWEQAH</sequence>
<evidence type="ECO:0000256" key="13">
    <source>
        <dbReference type="ARBA" id="ARBA00023125"/>
    </source>
</evidence>
<dbReference type="Pfam" id="PF00476">
    <property type="entry name" value="DNA_pol_A"/>
    <property type="match status" value="1"/>
</dbReference>
<dbReference type="InterPro" id="IPR020045">
    <property type="entry name" value="DNA_polI_H3TH"/>
</dbReference>
<dbReference type="EC" id="2.7.7.7" evidence="3 16"/>
<comment type="similarity">
    <text evidence="1 17">Belongs to the DNA polymerase type-A family.</text>
</comment>
<keyword evidence="7 17" id="KW-0235">DNA replication</keyword>
<dbReference type="InterPro" id="IPR002298">
    <property type="entry name" value="DNA_polymerase_A"/>
</dbReference>
<keyword evidence="11 17" id="KW-0269">Exonuclease</keyword>
<dbReference type="OrthoDB" id="9806424at2"/>
<proteinExistence type="inferred from homology"/>
<evidence type="ECO:0000313" key="22">
    <source>
        <dbReference type="Proteomes" id="UP000238308"/>
    </source>
</evidence>
<feature type="domain" description="5'-3' exonuclease" evidence="19">
    <location>
        <begin position="2"/>
        <end position="257"/>
    </location>
</feature>
<dbReference type="Gene3D" id="1.10.150.20">
    <property type="entry name" value="5' to 3' exonuclease, C-terminal subdomain"/>
    <property type="match status" value="2"/>
</dbReference>
<dbReference type="InterPro" id="IPR008918">
    <property type="entry name" value="HhH2"/>
</dbReference>
<dbReference type="InterPro" id="IPR002562">
    <property type="entry name" value="3'-5'_exonuclease_dom"/>
</dbReference>
<dbReference type="PANTHER" id="PTHR10133">
    <property type="entry name" value="DNA POLYMERASE I"/>
    <property type="match status" value="1"/>
</dbReference>
<dbReference type="CDD" id="cd09898">
    <property type="entry name" value="H3TH_53EXO"/>
    <property type="match status" value="1"/>
</dbReference>
<dbReference type="FunFam" id="1.10.150.20:FF:000003">
    <property type="entry name" value="DNA polymerase I"/>
    <property type="match status" value="1"/>
</dbReference>
<evidence type="ECO:0000259" key="18">
    <source>
        <dbReference type="SMART" id="SM00474"/>
    </source>
</evidence>
<reference evidence="21 22" key="1">
    <citation type="submission" date="2018-03" db="EMBL/GenBank/DDBJ databases">
        <title>Genomic Encyclopedia of Type Strains, Phase III (KMG-III): the genomes of soil and plant-associated and newly described type strains.</title>
        <authorList>
            <person name="Whitman W."/>
        </authorList>
    </citation>
    <scope>NUCLEOTIDE SEQUENCE [LARGE SCALE GENOMIC DNA]</scope>
    <source>
        <strain evidence="21 22">MWH-P2sevCIIIb</strain>
    </source>
</reference>
<comment type="catalytic activity">
    <reaction evidence="15 17">
        <text>DNA(n) + a 2'-deoxyribonucleoside 5'-triphosphate = DNA(n+1) + diphosphate</text>
        <dbReference type="Rhea" id="RHEA:22508"/>
        <dbReference type="Rhea" id="RHEA-COMP:17339"/>
        <dbReference type="Rhea" id="RHEA-COMP:17340"/>
        <dbReference type="ChEBI" id="CHEBI:33019"/>
        <dbReference type="ChEBI" id="CHEBI:61560"/>
        <dbReference type="ChEBI" id="CHEBI:173112"/>
        <dbReference type="EC" id="2.7.7.7"/>
    </reaction>
</comment>
<dbReference type="InterPro" id="IPR018320">
    <property type="entry name" value="DNA_polymerase_1"/>
</dbReference>
<dbReference type="InterPro" id="IPR036397">
    <property type="entry name" value="RNaseH_sf"/>
</dbReference>
<accession>A0A2T0XDS0</accession>
<dbReference type="InterPro" id="IPR001098">
    <property type="entry name" value="DNA-dir_DNA_pol_A_palm_dom"/>
</dbReference>
<feature type="domain" description="DNA-directed DNA polymerase family A palm" evidence="20">
    <location>
        <begin position="666"/>
        <end position="870"/>
    </location>
</feature>
<evidence type="ECO:0000313" key="21">
    <source>
        <dbReference type="EMBL" id="PRY97089.1"/>
    </source>
</evidence>